<reference evidence="2" key="1">
    <citation type="journal article" date="2019" name="Int. J. Syst. Evol. Microbiol.">
        <title>The Global Catalogue of Microorganisms (GCM) 10K type strain sequencing project: providing services to taxonomists for standard genome sequencing and annotation.</title>
        <authorList>
            <consortium name="The Broad Institute Genomics Platform"/>
            <consortium name="The Broad Institute Genome Sequencing Center for Infectious Disease"/>
            <person name="Wu L."/>
            <person name="Ma J."/>
        </authorList>
    </citation>
    <scope>NUCLEOTIDE SEQUENCE [LARGE SCALE GENOMIC DNA]</scope>
    <source>
        <strain evidence="2">JCM 17593</strain>
    </source>
</reference>
<dbReference type="Proteomes" id="UP001500213">
    <property type="component" value="Unassembled WGS sequence"/>
</dbReference>
<dbReference type="CDD" id="cd04186">
    <property type="entry name" value="GT_2_like_c"/>
    <property type="match status" value="1"/>
</dbReference>
<evidence type="ECO:0000313" key="1">
    <source>
        <dbReference type="EMBL" id="GAA4187922.1"/>
    </source>
</evidence>
<keyword evidence="2" id="KW-1185">Reference proteome</keyword>
<name>A0ABP8AQY3_9MICO</name>
<dbReference type="EMBL" id="BAABBX010000010">
    <property type="protein sequence ID" value="GAA4187922.1"/>
    <property type="molecule type" value="Genomic_DNA"/>
</dbReference>
<evidence type="ECO:0000313" key="2">
    <source>
        <dbReference type="Proteomes" id="UP001500213"/>
    </source>
</evidence>
<dbReference type="SUPFAM" id="SSF53448">
    <property type="entry name" value="Nucleotide-diphospho-sugar transferases"/>
    <property type="match status" value="1"/>
</dbReference>
<sequence length="287" mass="31319">MTPELPHTASALAVVTVSYHSQGALRELVGSLARSELVPTATIVVDNARDDGLDLPTLDGLEVVAAPTNLGYGGGINFGARRLPQSVEWILITNPDVTFTEHAISTLLAVASEQPDAGAVGPRVLESDGETYPSARELPSLRTGIGHALFANVWLGNPWTRRYRGENRVTTGTWRETGWLSGSCLLVRRSAFEAIGGFDESYFMYFEDVDLGARLAQAGWRNLYVPGAVVTHTGAHSTTNHASAMRREHHRSAYLYLSRKYSAPYLWPLRIGLKIALSVRARFTSRG</sequence>
<gene>
    <name evidence="1" type="ORF">GCM10022288_13530</name>
</gene>
<comment type="caution">
    <text evidence="1">The sequence shown here is derived from an EMBL/GenBank/DDBJ whole genome shotgun (WGS) entry which is preliminary data.</text>
</comment>
<dbReference type="InterPro" id="IPR029044">
    <property type="entry name" value="Nucleotide-diphossugar_trans"/>
</dbReference>
<accession>A0ABP8AQY3</accession>
<dbReference type="PANTHER" id="PTHR43179">
    <property type="entry name" value="RHAMNOSYLTRANSFERASE WBBL"/>
    <property type="match status" value="1"/>
</dbReference>
<protein>
    <submittedName>
        <fullName evidence="1">Glycosyltransferase family 2 protein</fullName>
    </submittedName>
</protein>
<organism evidence="1 2">
    <name type="scientific">Gryllotalpicola kribbensis</name>
    <dbReference type="NCBI Taxonomy" id="993084"/>
    <lineage>
        <taxon>Bacteria</taxon>
        <taxon>Bacillati</taxon>
        <taxon>Actinomycetota</taxon>
        <taxon>Actinomycetes</taxon>
        <taxon>Micrococcales</taxon>
        <taxon>Microbacteriaceae</taxon>
        <taxon>Gryllotalpicola</taxon>
    </lineage>
</organism>
<dbReference type="Gene3D" id="3.90.550.10">
    <property type="entry name" value="Spore Coat Polysaccharide Biosynthesis Protein SpsA, Chain A"/>
    <property type="match status" value="1"/>
</dbReference>
<proteinExistence type="predicted"/>
<dbReference type="PANTHER" id="PTHR43179:SF7">
    <property type="entry name" value="RHAMNOSYLTRANSFERASE WBBL"/>
    <property type="match status" value="1"/>
</dbReference>
<dbReference type="Pfam" id="PF13641">
    <property type="entry name" value="Glyco_tranf_2_3"/>
    <property type="match status" value="1"/>
</dbReference>